<evidence type="ECO:0000313" key="1">
    <source>
        <dbReference type="EMBL" id="AGP34859.1"/>
    </source>
</evidence>
<accession>S4XQS0</accession>
<gene>
    <name evidence="1" type="ORF">SCE1572_10240</name>
</gene>
<dbReference type="EMBL" id="CP003969">
    <property type="protein sequence ID" value="AGP34859.1"/>
    <property type="molecule type" value="Genomic_DNA"/>
</dbReference>
<organism evidence="1 2">
    <name type="scientific">Sorangium cellulosum So0157-2</name>
    <dbReference type="NCBI Taxonomy" id="1254432"/>
    <lineage>
        <taxon>Bacteria</taxon>
        <taxon>Pseudomonadati</taxon>
        <taxon>Myxococcota</taxon>
        <taxon>Polyangia</taxon>
        <taxon>Polyangiales</taxon>
        <taxon>Polyangiaceae</taxon>
        <taxon>Sorangium</taxon>
    </lineage>
</organism>
<reference evidence="1 2" key="1">
    <citation type="journal article" date="2013" name="Sci. Rep.">
        <title>Extraordinary expansion of a Sorangium cellulosum genome from an alkaline milieu.</title>
        <authorList>
            <person name="Han K."/>
            <person name="Li Z.F."/>
            <person name="Peng R."/>
            <person name="Zhu L.P."/>
            <person name="Zhou T."/>
            <person name="Wang L.G."/>
            <person name="Li S.G."/>
            <person name="Zhang X.B."/>
            <person name="Hu W."/>
            <person name="Wu Z.H."/>
            <person name="Qin N."/>
            <person name="Li Y.Z."/>
        </authorList>
    </citation>
    <scope>NUCLEOTIDE SEQUENCE [LARGE SCALE GENOMIC DNA]</scope>
    <source>
        <strain evidence="1 2">So0157-2</strain>
    </source>
</reference>
<evidence type="ECO:0000313" key="2">
    <source>
        <dbReference type="Proteomes" id="UP000014803"/>
    </source>
</evidence>
<dbReference type="AlphaFoldDB" id="S4XQS0"/>
<protein>
    <submittedName>
        <fullName evidence="1">Uncharacterized protein</fullName>
    </submittedName>
</protein>
<dbReference type="Proteomes" id="UP000014803">
    <property type="component" value="Chromosome"/>
</dbReference>
<sequence>MLPPSAIAAIEDFPYLSLLSGLSGSSRSTVIDGATTWKSSIRTLFPAALIVRGAVPGGAVGGVVRSVSPVLVHRQFAPSVLQSSLPKIDTFVRTETASSKEPTHT</sequence>
<proteinExistence type="predicted"/>
<dbReference type="HOGENOM" id="CLU_2234829_0_0_7"/>
<name>S4XQS0_SORCE</name>
<dbReference type="KEGG" id="scu:SCE1572_10240"/>